<feature type="region of interest" description="Disordered" evidence="3">
    <location>
        <begin position="603"/>
        <end position="630"/>
    </location>
</feature>
<dbReference type="EMBL" id="JARKIF010000001">
    <property type="protein sequence ID" value="KAJ7650988.1"/>
    <property type="molecule type" value="Genomic_DNA"/>
</dbReference>
<feature type="domain" description="Zn(2)-C6 fungal-type" evidence="4">
    <location>
        <begin position="17"/>
        <end position="50"/>
    </location>
</feature>
<dbReference type="PROSITE" id="PS00463">
    <property type="entry name" value="ZN2_CY6_FUNGAL_1"/>
    <property type="match status" value="1"/>
</dbReference>
<dbReference type="Gene3D" id="4.10.240.10">
    <property type="entry name" value="Zn(2)-C6 fungal-type DNA-binding domain"/>
    <property type="match status" value="1"/>
</dbReference>
<dbReference type="SMART" id="SM00906">
    <property type="entry name" value="Fungal_trans"/>
    <property type="match status" value="1"/>
</dbReference>
<evidence type="ECO:0000313" key="6">
    <source>
        <dbReference type="Proteomes" id="UP001221142"/>
    </source>
</evidence>
<dbReference type="CDD" id="cd12148">
    <property type="entry name" value="fungal_TF_MHR"/>
    <property type="match status" value="1"/>
</dbReference>
<evidence type="ECO:0000313" key="5">
    <source>
        <dbReference type="EMBL" id="KAJ7650988.1"/>
    </source>
</evidence>
<evidence type="ECO:0000256" key="3">
    <source>
        <dbReference type="SAM" id="MobiDB-lite"/>
    </source>
</evidence>
<dbReference type="GO" id="GO:0006351">
    <property type="term" value="P:DNA-templated transcription"/>
    <property type="evidence" value="ECO:0007669"/>
    <property type="project" value="InterPro"/>
</dbReference>
<dbReference type="PANTHER" id="PTHR46910:SF1">
    <property type="entry name" value="MISCELLANEOUS ZN(II)2CYS6 TRANSCRIPTION FACTOR (EUROFUNG)-RELATED"/>
    <property type="match status" value="1"/>
</dbReference>
<feature type="compositionally biased region" description="Acidic residues" evidence="3">
    <location>
        <begin position="112"/>
        <end position="121"/>
    </location>
</feature>
<feature type="region of interest" description="Disordered" evidence="3">
    <location>
        <begin position="93"/>
        <end position="121"/>
    </location>
</feature>
<evidence type="ECO:0000256" key="1">
    <source>
        <dbReference type="ARBA" id="ARBA00022723"/>
    </source>
</evidence>
<reference evidence="5" key="1">
    <citation type="submission" date="2023-03" db="EMBL/GenBank/DDBJ databases">
        <title>Massive genome expansion in bonnet fungi (Mycena s.s.) driven by repeated elements and novel gene families across ecological guilds.</title>
        <authorList>
            <consortium name="Lawrence Berkeley National Laboratory"/>
            <person name="Harder C.B."/>
            <person name="Miyauchi S."/>
            <person name="Viragh M."/>
            <person name="Kuo A."/>
            <person name="Thoen E."/>
            <person name="Andreopoulos B."/>
            <person name="Lu D."/>
            <person name="Skrede I."/>
            <person name="Drula E."/>
            <person name="Henrissat B."/>
            <person name="Morin E."/>
            <person name="Kohler A."/>
            <person name="Barry K."/>
            <person name="LaButti K."/>
            <person name="Morin E."/>
            <person name="Salamov A."/>
            <person name="Lipzen A."/>
            <person name="Mereny Z."/>
            <person name="Hegedus B."/>
            <person name="Baldrian P."/>
            <person name="Stursova M."/>
            <person name="Weitz H."/>
            <person name="Taylor A."/>
            <person name="Grigoriev I.V."/>
            <person name="Nagy L.G."/>
            <person name="Martin F."/>
            <person name="Kauserud H."/>
        </authorList>
    </citation>
    <scope>NUCLEOTIDE SEQUENCE</scope>
    <source>
        <strain evidence="5">9284</strain>
    </source>
</reference>
<keyword evidence="2" id="KW-0539">Nucleus</keyword>
<dbReference type="Proteomes" id="UP001221142">
    <property type="component" value="Unassembled WGS sequence"/>
</dbReference>
<dbReference type="AlphaFoldDB" id="A0AAD7CKC3"/>
<proteinExistence type="predicted"/>
<dbReference type="PROSITE" id="PS50048">
    <property type="entry name" value="ZN2_CY6_FUNGAL_2"/>
    <property type="match status" value="1"/>
</dbReference>
<dbReference type="GO" id="GO:0003677">
    <property type="term" value="F:DNA binding"/>
    <property type="evidence" value="ECO:0007669"/>
    <property type="project" value="InterPro"/>
</dbReference>
<keyword evidence="6" id="KW-1185">Reference proteome</keyword>
<gene>
    <name evidence="5" type="ORF">FB45DRAFT_889275</name>
</gene>
<feature type="compositionally biased region" description="Polar residues" evidence="3">
    <location>
        <begin position="616"/>
        <end position="627"/>
    </location>
</feature>
<keyword evidence="1" id="KW-0479">Metal-binding</keyword>
<dbReference type="GO" id="GO:0000981">
    <property type="term" value="F:DNA-binding transcription factor activity, RNA polymerase II-specific"/>
    <property type="evidence" value="ECO:0007669"/>
    <property type="project" value="InterPro"/>
</dbReference>
<dbReference type="InterPro" id="IPR007219">
    <property type="entry name" value="XnlR_reg_dom"/>
</dbReference>
<evidence type="ECO:0000256" key="2">
    <source>
        <dbReference type="ARBA" id="ARBA00023242"/>
    </source>
</evidence>
<protein>
    <submittedName>
        <fullName evidence="5">Fungal-specific transcription factor domain-containing protein</fullName>
    </submittedName>
</protein>
<sequence>MSQSSFPARTRKRPCKSCDNCRQRKVRCDGPTMLDSHCSSCLASGEPCTYIHPPGKPGPRNKLVQELKQRIETLEARLRSLSVCSLCSQPLQSTLGTSASETPKTDATPTEESQDVEEDPSEELTSQFRQWQLSLVAKSSPKFFGSASHINLVQNAIVIKQEYLGRQLKPNLGLRRPIFWTQFPWEKELYMLQKPYIYPAGDLIDSLIELYFANVHPIFPVLHRNSFQQHVAEGLHLTDSNFGAVLLAVLAAGSRYSDDPRVMIAGNPHSSGWTFVAQLPIVPNVSEPSVYDVQFFCLMTIFSLSGSTPHIIWVYLGLCVRVIQYHGPSLRRRDGHKFEDELWNRAFWSVFVLDVILSSYLGRPPAIQLEEFEVDPPLEVDDEYWETGFAQPADKPATLSFFVHFVRLFAILGKALRWLYASKRQKTRMGLTTEREMETVVELDSLMNDFLDSIPSHLRWESTGHGVFFSQAALLHVTYYWIRLTVHRPYMQTKTPLAGTSLFMCVTAARSALSVADVWTTQIPTIPPVFLQHSLFISAVILLVNIFATKRAGMPLDVEKDLAQVQTAINVFRVCETRAQGTGRLCDLLVDLQSMDGYLSQRFPSKTDAQDDSGAQEHTSQNPSLNPRSLVGQFVSHDQPGFRPGVSIEQLLSDTQQHSSATSTPGNPDSLDTELMSLWLATPADLMNIDQWDAYIDSMAVTDLDWSDRS</sequence>
<dbReference type="GO" id="GO:0008270">
    <property type="term" value="F:zinc ion binding"/>
    <property type="evidence" value="ECO:0007669"/>
    <property type="project" value="InterPro"/>
</dbReference>
<feature type="compositionally biased region" description="Polar residues" evidence="3">
    <location>
        <begin position="93"/>
        <end position="111"/>
    </location>
</feature>
<dbReference type="InterPro" id="IPR050987">
    <property type="entry name" value="AtrR-like"/>
</dbReference>
<dbReference type="InterPro" id="IPR001138">
    <property type="entry name" value="Zn2Cys6_DnaBD"/>
</dbReference>
<accession>A0AAD7CKC3</accession>
<name>A0AAD7CKC3_9AGAR</name>
<dbReference type="SMART" id="SM00066">
    <property type="entry name" value="GAL4"/>
    <property type="match status" value="1"/>
</dbReference>
<dbReference type="Pfam" id="PF04082">
    <property type="entry name" value="Fungal_trans"/>
    <property type="match status" value="1"/>
</dbReference>
<organism evidence="5 6">
    <name type="scientific">Roridomyces roridus</name>
    <dbReference type="NCBI Taxonomy" id="1738132"/>
    <lineage>
        <taxon>Eukaryota</taxon>
        <taxon>Fungi</taxon>
        <taxon>Dikarya</taxon>
        <taxon>Basidiomycota</taxon>
        <taxon>Agaricomycotina</taxon>
        <taxon>Agaricomycetes</taxon>
        <taxon>Agaricomycetidae</taxon>
        <taxon>Agaricales</taxon>
        <taxon>Marasmiineae</taxon>
        <taxon>Mycenaceae</taxon>
        <taxon>Roridomyces</taxon>
    </lineage>
</organism>
<dbReference type="InterPro" id="IPR036864">
    <property type="entry name" value="Zn2-C6_fun-type_DNA-bd_sf"/>
</dbReference>
<dbReference type="Pfam" id="PF00172">
    <property type="entry name" value="Zn_clus"/>
    <property type="match status" value="1"/>
</dbReference>
<dbReference type="PANTHER" id="PTHR46910">
    <property type="entry name" value="TRANSCRIPTION FACTOR PDR1"/>
    <property type="match status" value="1"/>
</dbReference>
<dbReference type="CDD" id="cd00067">
    <property type="entry name" value="GAL4"/>
    <property type="match status" value="1"/>
</dbReference>
<evidence type="ECO:0000259" key="4">
    <source>
        <dbReference type="PROSITE" id="PS50048"/>
    </source>
</evidence>
<dbReference type="SUPFAM" id="SSF57701">
    <property type="entry name" value="Zn2/Cys6 DNA-binding domain"/>
    <property type="match status" value="1"/>
</dbReference>
<comment type="caution">
    <text evidence="5">The sequence shown here is derived from an EMBL/GenBank/DDBJ whole genome shotgun (WGS) entry which is preliminary data.</text>
</comment>